<dbReference type="GO" id="GO:0005886">
    <property type="term" value="C:plasma membrane"/>
    <property type="evidence" value="ECO:0007669"/>
    <property type="project" value="UniProtKB-SubCell"/>
</dbReference>
<dbReference type="AlphaFoldDB" id="A0AAD5X494"/>
<evidence type="ECO:0000256" key="9">
    <source>
        <dbReference type="ARBA" id="ARBA00023065"/>
    </source>
</evidence>
<keyword evidence="15" id="KW-1185">Reference proteome</keyword>
<dbReference type="SMART" id="SM00369">
    <property type="entry name" value="LRR_TYP"/>
    <property type="match status" value="2"/>
</dbReference>
<evidence type="ECO:0000256" key="3">
    <source>
        <dbReference type="ARBA" id="ARBA00022475"/>
    </source>
</evidence>
<evidence type="ECO:0000256" key="12">
    <source>
        <dbReference type="ARBA" id="ARBA00023303"/>
    </source>
</evidence>
<evidence type="ECO:0000256" key="13">
    <source>
        <dbReference type="SAM" id="MobiDB-lite"/>
    </source>
</evidence>
<feature type="region of interest" description="Disordered" evidence="13">
    <location>
        <begin position="215"/>
        <end position="234"/>
    </location>
</feature>
<keyword evidence="10" id="KW-0472">Membrane</keyword>
<evidence type="ECO:0000313" key="15">
    <source>
        <dbReference type="Proteomes" id="UP001212841"/>
    </source>
</evidence>
<sequence>MQNISSKSGQRESRTRATYQASTKSREEAAGDTPTVRQRISEARRSGILDLRGMGLTQIPVDATKIHQLTALLLGNNKFTSIPVNIVQSFPSLAYLDFSNNRITSVPNTLAELEDLEILDLEGNPELPSQIPPAFGPLTEVGKLAFLLGDVSDLDAGSVSLSEESEEEEHEQPVKSDRYDTDDEEDYNHSDEEYHSDKDSQPQSLAQKRYKDFLDAPSTGDASSDRSARSTHSTIDFDSLDPEFRALMSRIVALDNDRIESSLRKRWSANDTVLAKYVAKRYGGEVRGQGRSSGKGRKSGVRARKGVVDATPDHSDHSFEEDDGEEGAEGEEAAGAHGRAASARKREKEAARRLKERHMKRQVHGGRKVKTTLLSRDDRDE</sequence>
<keyword evidence="12" id="KW-0407">Ion channel</keyword>
<protein>
    <submittedName>
        <fullName evidence="14">Uncharacterized protein</fullName>
    </submittedName>
</protein>
<dbReference type="PANTHER" id="PTHR46473:SF10">
    <property type="entry name" value="LD45603P-RELATED"/>
    <property type="match status" value="1"/>
</dbReference>
<keyword evidence="11" id="KW-1015">Disulfide bond</keyword>
<feature type="compositionally biased region" description="Basic and acidic residues" evidence="13">
    <location>
        <begin position="344"/>
        <end position="353"/>
    </location>
</feature>
<evidence type="ECO:0000256" key="8">
    <source>
        <dbReference type="ARBA" id="ARBA00022989"/>
    </source>
</evidence>
<evidence type="ECO:0000256" key="10">
    <source>
        <dbReference type="ARBA" id="ARBA00023136"/>
    </source>
</evidence>
<dbReference type="GO" id="GO:0034220">
    <property type="term" value="P:monoatomic ion transmembrane transport"/>
    <property type="evidence" value="ECO:0007669"/>
    <property type="project" value="UniProtKB-KW"/>
</dbReference>
<evidence type="ECO:0000313" key="14">
    <source>
        <dbReference type="EMBL" id="KAJ3051092.1"/>
    </source>
</evidence>
<dbReference type="InterPro" id="IPR001611">
    <property type="entry name" value="Leu-rich_rpt"/>
</dbReference>
<dbReference type="Proteomes" id="UP001212841">
    <property type="component" value="Unassembled WGS sequence"/>
</dbReference>
<keyword evidence="5" id="KW-0812">Transmembrane</keyword>
<dbReference type="InterPro" id="IPR032675">
    <property type="entry name" value="LRR_dom_sf"/>
</dbReference>
<evidence type="ECO:0000256" key="2">
    <source>
        <dbReference type="ARBA" id="ARBA00022448"/>
    </source>
</evidence>
<feature type="region of interest" description="Disordered" evidence="13">
    <location>
        <begin position="282"/>
        <end position="381"/>
    </location>
</feature>
<organism evidence="14 15">
    <name type="scientific">Rhizophlyctis rosea</name>
    <dbReference type="NCBI Taxonomy" id="64517"/>
    <lineage>
        <taxon>Eukaryota</taxon>
        <taxon>Fungi</taxon>
        <taxon>Fungi incertae sedis</taxon>
        <taxon>Chytridiomycota</taxon>
        <taxon>Chytridiomycota incertae sedis</taxon>
        <taxon>Chytridiomycetes</taxon>
        <taxon>Rhizophlyctidales</taxon>
        <taxon>Rhizophlyctidaceae</taxon>
        <taxon>Rhizophlyctis</taxon>
    </lineage>
</organism>
<dbReference type="Gene3D" id="3.80.10.10">
    <property type="entry name" value="Ribonuclease Inhibitor"/>
    <property type="match status" value="1"/>
</dbReference>
<dbReference type="SUPFAM" id="SSF52058">
    <property type="entry name" value="L domain-like"/>
    <property type="match status" value="1"/>
</dbReference>
<dbReference type="PROSITE" id="PS51450">
    <property type="entry name" value="LRR"/>
    <property type="match status" value="1"/>
</dbReference>
<keyword evidence="2" id="KW-0813">Transport</keyword>
<evidence type="ECO:0000256" key="6">
    <source>
        <dbReference type="ARBA" id="ARBA00022729"/>
    </source>
</evidence>
<feature type="compositionally biased region" description="Basic residues" evidence="13">
    <location>
        <begin position="354"/>
        <end position="370"/>
    </location>
</feature>
<keyword evidence="8" id="KW-1133">Transmembrane helix</keyword>
<keyword evidence="9" id="KW-0406">Ion transport</keyword>
<evidence type="ECO:0000256" key="7">
    <source>
        <dbReference type="ARBA" id="ARBA00022737"/>
    </source>
</evidence>
<evidence type="ECO:0000256" key="1">
    <source>
        <dbReference type="ARBA" id="ARBA00004162"/>
    </source>
</evidence>
<dbReference type="InterPro" id="IPR003591">
    <property type="entry name" value="Leu-rich_rpt_typical-subtyp"/>
</dbReference>
<comment type="subcellular location">
    <subcellularLocation>
        <location evidence="1">Cell membrane</location>
        <topology evidence="1">Single-pass membrane protein</topology>
    </subcellularLocation>
</comment>
<accession>A0AAD5X494</accession>
<dbReference type="EMBL" id="JADGJD010000436">
    <property type="protein sequence ID" value="KAJ3051092.1"/>
    <property type="molecule type" value="Genomic_DNA"/>
</dbReference>
<evidence type="ECO:0000256" key="11">
    <source>
        <dbReference type="ARBA" id="ARBA00023157"/>
    </source>
</evidence>
<dbReference type="Pfam" id="PF13855">
    <property type="entry name" value="LRR_8"/>
    <property type="match status" value="1"/>
</dbReference>
<keyword evidence="3" id="KW-1003">Cell membrane</keyword>
<keyword evidence="4" id="KW-0433">Leucine-rich repeat</keyword>
<keyword evidence="7" id="KW-0677">Repeat</keyword>
<proteinExistence type="predicted"/>
<reference evidence="14" key="1">
    <citation type="submission" date="2020-05" db="EMBL/GenBank/DDBJ databases">
        <title>Phylogenomic resolution of chytrid fungi.</title>
        <authorList>
            <person name="Stajich J.E."/>
            <person name="Amses K."/>
            <person name="Simmons R."/>
            <person name="Seto K."/>
            <person name="Myers J."/>
            <person name="Bonds A."/>
            <person name="Quandt C.A."/>
            <person name="Barry K."/>
            <person name="Liu P."/>
            <person name="Grigoriev I."/>
            <person name="Longcore J.E."/>
            <person name="James T.Y."/>
        </authorList>
    </citation>
    <scope>NUCLEOTIDE SEQUENCE</scope>
    <source>
        <strain evidence="14">JEL0318</strain>
    </source>
</reference>
<name>A0AAD5X494_9FUNG</name>
<feature type="compositionally biased region" description="Basic and acidic residues" evidence="13">
    <location>
        <begin position="187"/>
        <end position="200"/>
    </location>
</feature>
<feature type="region of interest" description="Disordered" evidence="13">
    <location>
        <begin position="157"/>
        <end position="204"/>
    </location>
</feature>
<evidence type="ECO:0000256" key="4">
    <source>
        <dbReference type="ARBA" id="ARBA00022614"/>
    </source>
</evidence>
<feature type="region of interest" description="Disordered" evidence="13">
    <location>
        <begin position="1"/>
        <end position="37"/>
    </location>
</feature>
<feature type="compositionally biased region" description="Acidic residues" evidence="13">
    <location>
        <begin position="319"/>
        <end position="332"/>
    </location>
</feature>
<comment type="caution">
    <text evidence="14">The sequence shown here is derived from an EMBL/GenBank/DDBJ whole genome shotgun (WGS) entry which is preliminary data.</text>
</comment>
<feature type="compositionally biased region" description="Basic residues" evidence="13">
    <location>
        <begin position="294"/>
        <end position="305"/>
    </location>
</feature>
<gene>
    <name evidence="14" type="ORF">HK097_007936</name>
</gene>
<evidence type="ECO:0000256" key="5">
    <source>
        <dbReference type="ARBA" id="ARBA00022692"/>
    </source>
</evidence>
<dbReference type="PANTHER" id="PTHR46473">
    <property type="entry name" value="GH08155P"/>
    <property type="match status" value="1"/>
</dbReference>
<dbReference type="InterPro" id="IPR051432">
    <property type="entry name" value="KCNMA1_auxiliary"/>
</dbReference>
<keyword evidence="6" id="KW-0732">Signal</keyword>